<reference evidence="3" key="1">
    <citation type="journal article" date="2021" name="J Fungi (Basel)">
        <title>Virulence traits and population genomics of the black yeast Aureobasidium melanogenum.</title>
        <authorList>
            <person name="Cernosa A."/>
            <person name="Sun X."/>
            <person name="Gostincar C."/>
            <person name="Fang C."/>
            <person name="Gunde-Cimerman N."/>
            <person name="Song Z."/>
        </authorList>
    </citation>
    <scope>NUCLEOTIDE SEQUENCE</scope>
    <source>
        <strain evidence="3">EXF-8016</strain>
        <strain evidence="2">EXF-9911</strain>
    </source>
</reference>
<reference evidence="3" key="2">
    <citation type="submission" date="2021-08" db="EMBL/GenBank/DDBJ databases">
        <authorList>
            <person name="Gostincar C."/>
            <person name="Sun X."/>
            <person name="Song Z."/>
            <person name="Gunde-Cimerman N."/>
        </authorList>
    </citation>
    <scope>NUCLEOTIDE SEQUENCE</scope>
    <source>
        <strain evidence="3">EXF-8016</strain>
        <strain evidence="2">EXF-9911</strain>
    </source>
</reference>
<gene>
    <name evidence="2" type="ORF">KCU76_g17154</name>
    <name evidence="3" type="ORF">KCV03_g10335</name>
</gene>
<dbReference type="AlphaFoldDB" id="A0A9P8G671"/>
<dbReference type="Proteomes" id="UP000779574">
    <property type="component" value="Unassembled WGS sequence"/>
</dbReference>
<comment type="caution">
    <text evidence="3">The sequence shown here is derived from an EMBL/GenBank/DDBJ whole genome shotgun (WGS) entry which is preliminary data.</text>
</comment>
<dbReference type="EMBL" id="JAHFXF010001316">
    <property type="protein sequence ID" value="KAG9670165.1"/>
    <property type="molecule type" value="Genomic_DNA"/>
</dbReference>
<name>A0A9P8G671_AURME</name>
<evidence type="ECO:0000313" key="3">
    <source>
        <dbReference type="EMBL" id="KAH0209293.1"/>
    </source>
</evidence>
<organism evidence="3 4">
    <name type="scientific">Aureobasidium melanogenum</name>
    <name type="common">Aureobasidium pullulans var. melanogenum</name>
    <dbReference type="NCBI Taxonomy" id="46634"/>
    <lineage>
        <taxon>Eukaryota</taxon>
        <taxon>Fungi</taxon>
        <taxon>Dikarya</taxon>
        <taxon>Ascomycota</taxon>
        <taxon>Pezizomycotina</taxon>
        <taxon>Dothideomycetes</taxon>
        <taxon>Dothideomycetidae</taxon>
        <taxon>Dothideales</taxon>
        <taxon>Saccotheciaceae</taxon>
        <taxon>Aureobasidium</taxon>
    </lineage>
</organism>
<dbReference type="EMBL" id="JAHFYH010000264">
    <property type="protein sequence ID" value="KAH0209293.1"/>
    <property type="molecule type" value="Genomic_DNA"/>
</dbReference>
<dbReference type="Proteomes" id="UP000767238">
    <property type="component" value="Unassembled WGS sequence"/>
</dbReference>
<feature type="region of interest" description="Disordered" evidence="1">
    <location>
        <begin position="1"/>
        <end position="20"/>
    </location>
</feature>
<accession>A0A9P8G671</accession>
<sequence length="79" mass="8534">MAQLRPPFAAPTHQDGGKNIPDDVTCTVTFRHPGYPDEHNIIMVLPALDDAQGDLHHDAALIACAIVAGNRWDGFLSES</sequence>
<feature type="non-terminal residue" evidence="3">
    <location>
        <position position="79"/>
    </location>
</feature>
<evidence type="ECO:0000313" key="4">
    <source>
        <dbReference type="Proteomes" id="UP000767238"/>
    </source>
</evidence>
<proteinExistence type="predicted"/>
<evidence type="ECO:0000313" key="2">
    <source>
        <dbReference type="EMBL" id="KAG9670165.1"/>
    </source>
</evidence>
<protein>
    <submittedName>
        <fullName evidence="3">Uncharacterized protein</fullName>
    </submittedName>
</protein>
<evidence type="ECO:0000256" key="1">
    <source>
        <dbReference type="SAM" id="MobiDB-lite"/>
    </source>
</evidence>